<dbReference type="VEuPathDB" id="AmoebaDB:DDB_G0293842"/>
<dbReference type="PaxDb" id="44689-DDB0267089"/>
<dbReference type="GeneID" id="8629444"/>
<dbReference type="FunCoup" id="Q54B84">
    <property type="interactions" value="8"/>
</dbReference>
<dbReference type="dictyBase" id="DDB_G0293842"/>
<dbReference type="AlphaFoldDB" id="Q54B84"/>
<gene>
    <name evidence="1" type="ORF">DDB_G0293842</name>
</gene>
<dbReference type="OMA" id="LAHESYI"/>
<evidence type="ECO:0000313" key="2">
    <source>
        <dbReference type="Proteomes" id="UP000002195"/>
    </source>
</evidence>
<name>Q54B84_DICDI</name>
<keyword evidence="2" id="KW-1185">Reference proteome</keyword>
<dbReference type="EMBL" id="AAFI02000222">
    <property type="protein sequence ID" value="EAL60524.1"/>
    <property type="molecule type" value="Genomic_DNA"/>
</dbReference>
<dbReference type="Proteomes" id="UP000002195">
    <property type="component" value="Unassembled WGS sequence"/>
</dbReference>
<dbReference type="RefSeq" id="XP_628936.1">
    <property type="nucleotide sequence ID" value="XM_628934.1"/>
</dbReference>
<dbReference type="KEGG" id="ddi:DDB_G0293842"/>
<accession>Q54B84</accession>
<comment type="caution">
    <text evidence="1">The sequence shown here is derived from an EMBL/GenBank/DDBJ whole genome shotgun (WGS) entry which is preliminary data.</text>
</comment>
<evidence type="ECO:0000313" key="1">
    <source>
        <dbReference type="EMBL" id="EAL60524.1"/>
    </source>
</evidence>
<sequence>MEIQKEIIIFQNDQLLNLLNENFFNIQGNQNVYYKFQNIEAIKCEINQIGSIVETITSDGLETINKIKNCDDFLIKNQTNANEQYIIPFNKFNDKYELFNISDDNNSDNKWKLYKPKNNENNKIKAIKVNKEILNFLKINNKNIEIRNNNNNNLLYEFYLIASWGEKMIFKENDYLVIPLIKNNEIYRISNKEFNETYKLLLN</sequence>
<dbReference type="eggNOG" id="ENOG502RHX3">
    <property type="taxonomic scope" value="Eukaryota"/>
</dbReference>
<dbReference type="InParanoid" id="Q54B84"/>
<dbReference type="HOGENOM" id="CLU_1480329_0_0_1"/>
<reference evidence="1 2" key="1">
    <citation type="journal article" date="2005" name="Nature">
        <title>The genome of the social amoeba Dictyostelium discoideum.</title>
        <authorList>
            <consortium name="The Dictyostelium discoideum Sequencing Consortium"/>
            <person name="Eichinger L."/>
            <person name="Pachebat J.A."/>
            <person name="Glockner G."/>
            <person name="Rajandream M.A."/>
            <person name="Sucgang R."/>
            <person name="Berriman M."/>
            <person name="Song J."/>
            <person name="Olsen R."/>
            <person name="Szafranski K."/>
            <person name="Xu Q."/>
            <person name="Tunggal B."/>
            <person name="Kummerfeld S."/>
            <person name="Madera M."/>
            <person name="Konfortov B.A."/>
            <person name="Rivero F."/>
            <person name="Bankier A.T."/>
            <person name="Lehmann R."/>
            <person name="Hamlin N."/>
            <person name="Davies R."/>
            <person name="Gaudet P."/>
            <person name="Fey P."/>
            <person name="Pilcher K."/>
            <person name="Chen G."/>
            <person name="Saunders D."/>
            <person name="Sodergren E."/>
            <person name="Davis P."/>
            <person name="Kerhornou A."/>
            <person name="Nie X."/>
            <person name="Hall N."/>
            <person name="Anjard C."/>
            <person name="Hemphill L."/>
            <person name="Bason N."/>
            <person name="Farbrother P."/>
            <person name="Desany B."/>
            <person name="Just E."/>
            <person name="Morio T."/>
            <person name="Rost R."/>
            <person name="Churcher C."/>
            <person name="Cooper J."/>
            <person name="Haydock S."/>
            <person name="van Driessche N."/>
            <person name="Cronin A."/>
            <person name="Goodhead I."/>
            <person name="Muzny D."/>
            <person name="Mourier T."/>
            <person name="Pain A."/>
            <person name="Lu M."/>
            <person name="Harper D."/>
            <person name="Lindsay R."/>
            <person name="Hauser H."/>
            <person name="James K."/>
            <person name="Quiles M."/>
            <person name="Madan Babu M."/>
            <person name="Saito T."/>
            <person name="Buchrieser C."/>
            <person name="Wardroper A."/>
            <person name="Felder M."/>
            <person name="Thangavelu M."/>
            <person name="Johnson D."/>
            <person name="Knights A."/>
            <person name="Loulseged H."/>
            <person name="Mungall K."/>
            <person name="Oliver K."/>
            <person name="Price C."/>
            <person name="Quail M.A."/>
            <person name="Urushihara H."/>
            <person name="Hernandez J."/>
            <person name="Rabbinowitsch E."/>
            <person name="Steffen D."/>
            <person name="Sanders M."/>
            <person name="Ma J."/>
            <person name="Kohara Y."/>
            <person name="Sharp S."/>
            <person name="Simmonds M."/>
            <person name="Spiegler S."/>
            <person name="Tivey A."/>
            <person name="Sugano S."/>
            <person name="White B."/>
            <person name="Walker D."/>
            <person name="Woodward J."/>
            <person name="Winckler T."/>
            <person name="Tanaka Y."/>
            <person name="Shaulsky G."/>
            <person name="Schleicher M."/>
            <person name="Weinstock G."/>
            <person name="Rosenthal A."/>
            <person name="Cox E.C."/>
            <person name="Chisholm R.L."/>
            <person name="Gibbs R."/>
            <person name="Loomis W.F."/>
            <person name="Platzer M."/>
            <person name="Kay R.R."/>
            <person name="Williams J."/>
            <person name="Dear P.H."/>
            <person name="Noegel A.A."/>
            <person name="Barrell B."/>
            <person name="Kuspa A."/>
        </authorList>
    </citation>
    <scope>NUCLEOTIDE SEQUENCE [LARGE SCALE GENOMIC DNA]</scope>
    <source>
        <strain evidence="1 2">AX4</strain>
    </source>
</reference>
<proteinExistence type="predicted"/>
<organism evidence="1 2">
    <name type="scientific">Dictyostelium discoideum</name>
    <name type="common">Social amoeba</name>
    <dbReference type="NCBI Taxonomy" id="44689"/>
    <lineage>
        <taxon>Eukaryota</taxon>
        <taxon>Amoebozoa</taxon>
        <taxon>Evosea</taxon>
        <taxon>Eumycetozoa</taxon>
        <taxon>Dictyostelia</taxon>
        <taxon>Dictyosteliales</taxon>
        <taxon>Dictyosteliaceae</taxon>
        <taxon>Dictyostelium</taxon>
    </lineage>
</organism>
<protein>
    <submittedName>
        <fullName evidence="1">Uncharacterized protein</fullName>
    </submittedName>
</protein>